<evidence type="ECO:0000313" key="2">
    <source>
        <dbReference type="Proteomes" id="UP000646548"/>
    </source>
</evidence>
<organism evidence="1 2">
    <name type="scientific">Oryzias melastigma</name>
    <name type="common">Marine medaka</name>
    <dbReference type="NCBI Taxonomy" id="30732"/>
    <lineage>
        <taxon>Eukaryota</taxon>
        <taxon>Metazoa</taxon>
        <taxon>Chordata</taxon>
        <taxon>Craniata</taxon>
        <taxon>Vertebrata</taxon>
        <taxon>Euteleostomi</taxon>
        <taxon>Actinopterygii</taxon>
        <taxon>Neopterygii</taxon>
        <taxon>Teleostei</taxon>
        <taxon>Neoteleostei</taxon>
        <taxon>Acanthomorphata</taxon>
        <taxon>Ovalentaria</taxon>
        <taxon>Atherinomorphae</taxon>
        <taxon>Beloniformes</taxon>
        <taxon>Adrianichthyidae</taxon>
        <taxon>Oryziinae</taxon>
        <taxon>Oryzias</taxon>
    </lineage>
</organism>
<sequence length="113" mass="13191">MFLVSFRAEAARFIFAWIGVKELKENIINVKGDFLIWIQTLGKTENRENLKSLKLMKQNKQRSIWNFPHTVNAAWCHSDGGWSYDLFAEDSNIISAEAPEWAKGCVYLFYLDR</sequence>
<name>A0A834L2X6_ORYME</name>
<accession>A0A834L2X6</accession>
<gene>
    <name evidence="1" type="ORF">FQA47_020108</name>
</gene>
<comment type="caution">
    <text evidence="1">The sequence shown here is derived from an EMBL/GenBank/DDBJ whole genome shotgun (WGS) entry which is preliminary data.</text>
</comment>
<protein>
    <submittedName>
        <fullName evidence="1">Uncharacterized protein</fullName>
    </submittedName>
</protein>
<dbReference type="EMBL" id="WKFB01000005">
    <property type="protein sequence ID" value="KAF6739524.1"/>
    <property type="molecule type" value="Genomic_DNA"/>
</dbReference>
<proteinExistence type="predicted"/>
<evidence type="ECO:0000313" key="1">
    <source>
        <dbReference type="EMBL" id="KAF6739524.1"/>
    </source>
</evidence>
<dbReference type="AlphaFoldDB" id="A0A834L2X6"/>
<dbReference type="Proteomes" id="UP000646548">
    <property type="component" value="Unassembled WGS sequence"/>
</dbReference>
<reference evidence="1" key="1">
    <citation type="journal article" name="BMC Genomics">
        <title>Long-read sequencing and de novo genome assembly of marine medaka (Oryzias melastigma).</title>
        <authorList>
            <person name="Liang P."/>
            <person name="Saqib H.S.A."/>
            <person name="Ni X."/>
            <person name="Shen Y."/>
        </authorList>
    </citation>
    <scope>NUCLEOTIDE SEQUENCE</scope>
    <source>
        <strain evidence="1">Bigg-433</strain>
    </source>
</reference>